<evidence type="ECO:0000313" key="17">
    <source>
        <dbReference type="Proteomes" id="UP001295444"/>
    </source>
</evidence>
<dbReference type="GO" id="GO:0038023">
    <property type="term" value="F:signaling receptor activity"/>
    <property type="evidence" value="ECO:0007669"/>
    <property type="project" value="TreeGrafter"/>
</dbReference>
<evidence type="ECO:0000256" key="11">
    <source>
        <dbReference type="ARBA" id="ARBA00023170"/>
    </source>
</evidence>
<dbReference type="FunFam" id="3.40.50.10140:FF:000001">
    <property type="entry name" value="Toll-like receptor 2"/>
    <property type="match status" value="1"/>
</dbReference>
<protein>
    <submittedName>
        <fullName evidence="16">Toll-like receptor 13</fullName>
    </submittedName>
</protein>
<reference evidence="16" key="1">
    <citation type="submission" date="2022-03" db="EMBL/GenBank/DDBJ databases">
        <authorList>
            <person name="Alioto T."/>
            <person name="Alioto T."/>
            <person name="Gomez Garrido J."/>
        </authorList>
    </citation>
    <scope>NUCLEOTIDE SEQUENCE</scope>
</reference>
<evidence type="ECO:0000256" key="14">
    <source>
        <dbReference type="SAM" id="SignalP"/>
    </source>
</evidence>
<keyword evidence="17" id="KW-1185">Reference proteome</keyword>
<dbReference type="InterPro" id="IPR032675">
    <property type="entry name" value="LRR_dom_sf"/>
</dbReference>
<dbReference type="InterPro" id="IPR035897">
    <property type="entry name" value="Toll_tir_struct_dom_sf"/>
</dbReference>
<dbReference type="PROSITE" id="PS50104">
    <property type="entry name" value="TIR"/>
    <property type="match status" value="1"/>
</dbReference>
<evidence type="ECO:0000256" key="4">
    <source>
        <dbReference type="ARBA" id="ARBA00022614"/>
    </source>
</evidence>
<evidence type="ECO:0000256" key="10">
    <source>
        <dbReference type="ARBA" id="ARBA00023136"/>
    </source>
</evidence>
<dbReference type="InterPro" id="IPR000157">
    <property type="entry name" value="TIR_dom"/>
</dbReference>
<evidence type="ECO:0000256" key="2">
    <source>
        <dbReference type="ARBA" id="ARBA00009634"/>
    </source>
</evidence>
<dbReference type="PROSITE" id="PS51450">
    <property type="entry name" value="LRR"/>
    <property type="match status" value="4"/>
</dbReference>
<dbReference type="SMART" id="SM00369">
    <property type="entry name" value="LRR_TYP"/>
    <property type="match status" value="6"/>
</dbReference>
<evidence type="ECO:0000256" key="8">
    <source>
        <dbReference type="ARBA" id="ARBA00022859"/>
    </source>
</evidence>
<dbReference type="Gene3D" id="3.40.50.10140">
    <property type="entry name" value="Toll/interleukin-1 receptor homology (TIR) domain"/>
    <property type="match status" value="1"/>
</dbReference>
<evidence type="ECO:0000256" key="1">
    <source>
        <dbReference type="ARBA" id="ARBA00004479"/>
    </source>
</evidence>
<evidence type="ECO:0000256" key="12">
    <source>
        <dbReference type="ARBA" id="ARBA00023180"/>
    </source>
</evidence>
<keyword evidence="13" id="KW-0395">Inflammatory response</keyword>
<feature type="domain" description="TIR" evidence="15">
    <location>
        <begin position="786"/>
        <end position="929"/>
    </location>
</feature>
<sequence length="940" mass="110534">MGSRCFHLLWIFYFTSIHLSCFCLVRRPCQVMERQYEKYANLVFNHCDDFTQVNFTIAAYCPVDKYNLHNSLEEVPVETDWLCMSFSNVTIKTGIFSRFSNLKSLYLIGNFKLLPESLESLTELTTLWIQPDRYTITGKLDFGRLNNLQNLKLNEFQFSDVNMSTFGDLTQLKQLVLSHNEIRSFSSLTEHLTKLKYLQDLFMENTISQLKKVDCLTDKLSLGNPYVNFSIHYLSFGRQQIHYLENNSLCNFPKLSFLKINLHPTIADDLFYAGIETVDTMSLADIQFGYIEICVYASYFKVKVLQLMNTDLVSIETTNGSCSTLKTLDVSYNMIENVSFLQIEKLKNVTDLNISNNRINALAVCPITSSIKMELLYLNISFNYITSLEEGQFACLKNLKMLDLSNNQIDDIRNCTFCGLRELEVLHLEYNHIYMIQEYAFSDLFALKQLNLDDNQLTSIDEWAFYDLHIEELTLTFTYDIEEIWWSKHIANTLNKLSLKTTNTYIMLLYENFNNLFHLENLELDAQYVYIDICDCFLFHRIKELHLLNNIAFDCMDAALPVLGNFINLEKLYYRAYYTEPLEMTVTINSTLRHLKNLKFLCLDNTEKFAENLLINPYELFQGLANLNTLQLINSGLEYFTSNMMFNDLKSVIFLLIENQNIKDIKAEAFSPMSNLNFIYLYDTTLACNCQLNWFNQWLLYNKQVSFIDFYDQRCLVGAKHSDSTLSTFLDNCTADLQVTLFIASFVGTIVFILIILFHESIWWYTLYLFYTVKCWLNRRKEDEQYQYDVFVSYNTTNEQWITEELLPNLEYNGPPFFKVCIHNRDFEIGRDIVENIVDSIYKSRWTICLITHSYLQSYWCSLEMRMATYKLVAENNDSLILIFLDKISKEEIQCYHRLTKLLDKKTYLEWPEDPNGQKLFWARLRKVIGIHVEKDHDGL</sequence>
<gene>
    <name evidence="16" type="ORF">PECUL_23A055872</name>
</gene>
<dbReference type="InterPro" id="IPR003591">
    <property type="entry name" value="Leu-rich_rpt_typical-subtyp"/>
</dbReference>
<evidence type="ECO:0000256" key="3">
    <source>
        <dbReference type="ARBA" id="ARBA00022588"/>
    </source>
</evidence>
<feature type="signal peptide" evidence="14">
    <location>
        <begin position="1"/>
        <end position="21"/>
    </location>
</feature>
<keyword evidence="5" id="KW-0812">Transmembrane</keyword>
<dbReference type="AlphaFoldDB" id="A0AAD1T9L9"/>
<evidence type="ECO:0000256" key="13">
    <source>
        <dbReference type="ARBA" id="ARBA00023198"/>
    </source>
</evidence>
<dbReference type="SMART" id="SM00365">
    <property type="entry name" value="LRR_SD22"/>
    <property type="match status" value="3"/>
</dbReference>
<keyword evidence="11 16" id="KW-0675">Receptor</keyword>
<dbReference type="Pfam" id="PF01582">
    <property type="entry name" value="TIR"/>
    <property type="match status" value="1"/>
</dbReference>
<name>A0AAD1T9L9_PELCU</name>
<dbReference type="InterPro" id="IPR001611">
    <property type="entry name" value="Leu-rich_rpt"/>
</dbReference>
<evidence type="ECO:0000256" key="9">
    <source>
        <dbReference type="ARBA" id="ARBA00022989"/>
    </source>
</evidence>
<keyword evidence="6 14" id="KW-0732">Signal</keyword>
<evidence type="ECO:0000313" key="16">
    <source>
        <dbReference type="EMBL" id="CAH2322100.1"/>
    </source>
</evidence>
<evidence type="ECO:0000259" key="15">
    <source>
        <dbReference type="PROSITE" id="PS50104"/>
    </source>
</evidence>
<dbReference type="GO" id="GO:0045087">
    <property type="term" value="P:innate immune response"/>
    <property type="evidence" value="ECO:0007669"/>
    <property type="project" value="UniProtKB-KW"/>
</dbReference>
<keyword evidence="4" id="KW-0433">Leucine-rich repeat</keyword>
<comment type="similarity">
    <text evidence="2">Belongs to the Toll-like receptor family.</text>
</comment>
<accession>A0AAD1T9L9</accession>
<dbReference type="PRINTS" id="PR01537">
    <property type="entry name" value="INTRLKN1R1F"/>
</dbReference>
<keyword evidence="8" id="KW-0391">Immunity</keyword>
<evidence type="ECO:0000256" key="5">
    <source>
        <dbReference type="ARBA" id="ARBA00022692"/>
    </source>
</evidence>
<dbReference type="SUPFAM" id="SSF52200">
    <property type="entry name" value="Toll/Interleukin receptor TIR domain"/>
    <property type="match status" value="1"/>
</dbReference>
<dbReference type="Proteomes" id="UP001295444">
    <property type="component" value="Chromosome 11"/>
</dbReference>
<dbReference type="PANTHER" id="PTHR24365:SF545">
    <property type="entry name" value="TOLL-LIKE RECEPTOR 12"/>
    <property type="match status" value="1"/>
</dbReference>
<keyword evidence="7" id="KW-0677">Repeat</keyword>
<keyword evidence="12" id="KW-0325">Glycoprotein</keyword>
<dbReference type="SUPFAM" id="SSF52058">
    <property type="entry name" value="L domain-like"/>
    <property type="match status" value="3"/>
</dbReference>
<comment type="subcellular location">
    <subcellularLocation>
        <location evidence="1">Membrane</location>
        <topology evidence="1">Single-pass type I membrane protein</topology>
    </subcellularLocation>
</comment>
<organism evidence="16 17">
    <name type="scientific">Pelobates cultripes</name>
    <name type="common">Western spadefoot toad</name>
    <dbReference type="NCBI Taxonomy" id="61616"/>
    <lineage>
        <taxon>Eukaryota</taxon>
        <taxon>Metazoa</taxon>
        <taxon>Chordata</taxon>
        <taxon>Craniata</taxon>
        <taxon>Vertebrata</taxon>
        <taxon>Euteleostomi</taxon>
        <taxon>Amphibia</taxon>
        <taxon>Batrachia</taxon>
        <taxon>Anura</taxon>
        <taxon>Pelobatoidea</taxon>
        <taxon>Pelobatidae</taxon>
        <taxon>Pelobates</taxon>
    </lineage>
</organism>
<keyword evidence="10" id="KW-0472">Membrane</keyword>
<dbReference type="Pfam" id="PF13855">
    <property type="entry name" value="LRR_8"/>
    <property type="match status" value="1"/>
</dbReference>
<proteinExistence type="inferred from homology"/>
<feature type="chain" id="PRO_5042028744" evidence="14">
    <location>
        <begin position="22"/>
        <end position="940"/>
    </location>
</feature>
<dbReference type="EMBL" id="OW240922">
    <property type="protein sequence ID" value="CAH2322100.1"/>
    <property type="molecule type" value="Genomic_DNA"/>
</dbReference>
<dbReference type="GO" id="GO:0005886">
    <property type="term" value="C:plasma membrane"/>
    <property type="evidence" value="ECO:0007669"/>
    <property type="project" value="TreeGrafter"/>
</dbReference>
<dbReference type="PANTHER" id="PTHR24365">
    <property type="entry name" value="TOLL-LIKE RECEPTOR"/>
    <property type="match status" value="1"/>
</dbReference>
<keyword evidence="9" id="KW-1133">Transmembrane helix</keyword>
<keyword evidence="3" id="KW-0399">Innate immunity</keyword>
<dbReference type="SMART" id="SM00255">
    <property type="entry name" value="TIR"/>
    <property type="match status" value="1"/>
</dbReference>
<evidence type="ECO:0000256" key="6">
    <source>
        <dbReference type="ARBA" id="ARBA00022729"/>
    </source>
</evidence>
<dbReference type="Gene3D" id="3.80.10.10">
    <property type="entry name" value="Ribonuclease Inhibitor"/>
    <property type="match status" value="4"/>
</dbReference>
<dbReference type="GO" id="GO:0002224">
    <property type="term" value="P:toll-like receptor signaling pathway"/>
    <property type="evidence" value="ECO:0007669"/>
    <property type="project" value="TreeGrafter"/>
</dbReference>
<dbReference type="GO" id="GO:0006954">
    <property type="term" value="P:inflammatory response"/>
    <property type="evidence" value="ECO:0007669"/>
    <property type="project" value="UniProtKB-KW"/>
</dbReference>
<evidence type="ECO:0000256" key="7">
    <source>
        <dbReference type="ARBA" id="ARBA00022737"/>
    </source>
</evidence>